<evidence type="ECO:0000313" key="2">
    <source>
        <dbReference type="EMBL" id="KYF72934.1"/>
    </source>
</evidence>
<keyword evidence="1" id="KW-0472">Membrane</keyword>
<accession>A0A150QY94</accession>
<organism evidence="2 3">
    <name type="scientific">Sorangium cellulosum</name>
    <name type="common">Polyangium cellulosum</name>
    <dbReference type="NCBI Taxonomy" id="56"/>
    <lineage>
        <taxon>Bacteria</taxon>
        <taxon>Pseudomonadati</taxon>
        <taxon>Myxococcota</taxon>
        <taxon>Polyangia</taxon>
        <taxon>Polyangiales</taxon>
        <taxon>Polyangiaceae</taxon>
        <taxon>Sorangium</taxon>
    </lineage>
</organism>
<evidence type="ECO:0000313" key="3">
    <source>
        <dbReference type="Proteomes" id="UP000075260"/>
    </source>
</evidence>
<gene>
    <name evidence="2" type="ORF">BE15_17280</name>
</gene>
<sequence>MSFTAPDPQMTFAPPALSSALADFTTHVELLLMMRVSLFEIMIPLPPPPIDTSPLSAFMPQLPPFTITFAPVIWVLADAVMVTSLAFAVSAALL</sequence>
<name>A0A150QY94_SORCE</name>
<protein>
    <submittedName>
        <fullName evidence="2">Uncharacterized protein</fullName>
    </submittedName>
</protein>
<proteinExistence type="predicted"/>
<reference evidence="2 3" key="1">
    <citation type="submission" date="2014-02" db="EMBL/GenBank/DDBJ databases">
        <title>The small core and large imbalanced accessory genome model reveals a collaborative survival strategy of Sorangium cellulosum strains in nature.</title>
        <authorList>
            <person name="Han K."/>
            <person name="Peng R."/>
            <person name="Blom J."/>
            <person name="Li Y.-Z."/>
        </authorList>
    </citation>
    <scope>NUCLEOTIDE SEQUENCE [LARGE SCALE GENOMIC DNA]</scope>
    <source>
        <strain evidence="2 3">So0008-312</strain>
    </source>
</reference>
<comment type="caution">
    <text evidence="2">The sequence shown here is derived from an EMBL/GenBank/DDBJ whole genome shotgun (WGS) entry which is preliminary data.</text>
</comment>
<dbReference type="EMBL" id="JEMA01000226">
    <property type="protein sequence ID" value="KYF72934.1"/>
    <property type="molecule type" value="Genomic_DNA"/>
</dbReference>
<dbReference type="Proteomes" id="UP000075260">
    <property type="component" value="Unassembled WGS sequence"/>
</dbReference>
<dbReference type="AlphaFoldDB" id="A0A150QY94"/>
<evidence type="ECO:0000256" key="1">
    <source>
        <dbReference type="SAM" id="Phobius"/>
    </source>
</evidence>
<keyword evidence="1" id="KW-0812">Transmembrane</keyword>
<keyword evidence="1" id="KW-1133">Transmembrane helix</keyword>
<feature type="transmembrane region" description="Helical" evidence="1">
    <location>
        <begin position="72"/>
        <end position="93"/>
    </location>
</feature>